<dbReference type="GO" id="GO:0015179">
    <property type="term" value="F:L-amino acid transmembrane transporter activity"/>
    <property type="evidence" value="ECO:0007669"/>
    <property type="project" value="TreeGrafter"/>
</dbReference>
<feature type="transmembrane region" description="Helical" evidence="6">
    <location>
        <begin position="371"/>
        <end position="390"/>
    </location>
</feature>
<evidence type="ECO:0000313" key="7">
    <source>
        <dbReference type="EMBL" id="KAA8571509.1"/>
    </source>
</evidence>
<dbReference type="PANTHER" id="PTHR11785:SF382">
    <property type="entry name" value="LOW-AFFINITY METHIONINE PERMEASE"/>
    <property type="match status" value="1"/>
</dbReference>
<feature type="transmembrane region" description="Helical" evidence="6">
    <location>
        <begin position="125"/>
        <end position="149"/>
    </location>
</feature>
<feature type="transmembrane region" description="Helical" evidence="6">
    <location>
        <begin position="43"/>
        <end position="63"/>
    </location>
</feature>
<organism evidence="7 8">
    <name type="scientific">Monilinia fructicola</name>
    <name type="common">Brown rot fungus</name>
    <name type="synonym">Ciboria fructicola</name>
    <dbReference type="NCBI Taxonomy" id="38448"/>
    <lineage>
        <taxon>Eukaryota</taxon>
        <taxon>Fungi</taxon>
        <taxon>Dikarya</taxon>
        <taxon>Ascomycota</taxon>
        <taxon>Pezizomycotina</taxon>
        <taxon>Leotiomycetes</taxon>
        <taxon>Helotiales</taxon>
        <taxon>Sclerotiniaceae</taxon>
        <taxon>Monilinia</taxon>
    </lineage>
</organism>
<evidence type="ECO:0000313" key="8">
    <source>
        <dbReference type="Proteomes" id="UP000322873"/>
    </source>
</evidence>
<evidence type="ECO:0000256" key="4">
    <source>
        <dbReference type="ARBA" id="ARBA00023136"/>
    </source>
</evidence>
<dbReference type="InterPro" id="IPR002293">
    <property type="entry name" value="AA/rel_permease1"/>
</dbReference>
<name>A0A5M9JTV7_MONFR</name>
<comment type="subcellular location">
    <subcellularLocation>
        <location evidence="1">Membrane</location>
        <topology evidence="1">Multi-pass membrane protein</topology>
    </subcellularLocation>
</comment>
<evidence type="ECO:0000256" key="1">
    <source>
        <dbReference type="ARBA" id="ARBA00004141"/>
    </source>
</evidence>
<evidence type="ECO:0000256" key="5">
    <source>
        <dbReference type="SAM" id="MobiDB-lite"/>
    </source>
</evidence>
<feature type="region of interest" description="Disordered" evidence="5">
    <location>
        <begin position="558"/>
        <end position="681"/>
    </location>
</feature>
<feature type="transmembrane region" description="Helical" evidence="6">
    <location>
        <begin position="466"/>
        <end position="487"/>
    </location>
</feature>
<comment type="caution">
    <text evidence="7">The sequence shown here is derived from an EMBL/GenBank/DDBJ whole genome shotgun (WGS) entry which is preliminary data.</text>
</comment>
<keyword evidence="8" id="KW-1185">Reference proteome</keyword>
<evidence type="ECO:0000256" key="6">
    <source>
        <dbReference type="SAM" id="Phobius"/>
    </source>
</evidence>
<feature type="transmembrane region" description="Helical" evidence="6">
    <location>
        <begin position="75"/>
        <end position="97"/>
    </location>
</feature>
<evidence type="ECO:0008006" key="9">
    <source>
        <dbReference type="Google" id="ProtNLM"/>
    </source>
</evidence>
<accession>A0A5M9JTV7</accession>
<dbReference type="GO" id="GO:0016020">
    <property type="term" value="C:membrane"/>
    <property type="evidence" value="ECO:0007669"/>
    <property type="project" value="UniProtKB-SubCell"/>
</dbReference>
<dbReference type="EMBL" id="VICG01000005">
    <property type="protein sequence ID" value="KAA8571509.1"/>
    <property type="molecule type" value="Genomic_DNA"/>
</dbReference>
<reference evidence="7 8" key="1">
    <citation type="submission" date="2019-06" db="EMBL/GenBank/DDBJ databases">
        <title>Genome Sequence of the Brown Rot Fungal Pathogen Monilinia fructicola.</title>
        <authorList>
            <person name="De Miccolis Angelini R.M."/>
            <person name="Landi L."/>
            <person name="Abate D."/>
            <person name="Pollastro S."/>
            <person name="Romanazzi G."/>
            <person name="Faretra F."/>
        </authorList>
    </citation>
    <scope>NUCLEOTIDE SEQUENCE [LARGE SCALE GENOMIC DNA]</scope>
    <source>
        <strain evidence="7 8">Mfrc123</strain>
    </source>
</reference>
<keyword evidence="4 6" id="KW-0472">Membrane</keyword>
<feature type="compositionally biased region" description="Basic and acidic residues" evidence="5">
    <location>
        <begin position="639"/>
        <end position="650"/>
    </location>
</feature>
<dbReference type="PANTHER" id="PTHR11785">
    <property type="entry name" value="AMINO ACID TRANSPORTER"/>
    <property type="match status" value="1"/>
</dbReference>
<dbReference type="InterPro" id="IPR050598">
    <property type="entry name" value="AminoAcid_Transporter"/>
</dbReference>
<protein>
    <recommendedName>
        <fullName evidence="9">Amino acid permease/ SLC12A domain-containing protein</fullName>
    </recommendedName>
</protein>
<keyword evidence="3 6" id="KW-1133">Transmembrane helix</keyword>
<feature type="transmembrane region" description="Helical" evidence="6">
    <location>
        <begin position="161"/>
        <end position="179"/>
    </location>
</feature>
<evidence type="ECO:0000256" key="2">
    <source>
        <dbReference type="ARBA" id="ARBA00022692"/>
    </source>
</evidence>
<dbReference type="Pfam" id="PF13520">
    <property type="entry name" value="AA_permease_2"/>
    <property type="match status" value="1"/>
</dbReference>
<feature type="transmembrane region" description="Helical" evidence="6">
    <location>
        <begin position="270"/>
        <end position="291"/>
    </location>
</feature>
<feature type="transmembrane region" description="Helical" evidence="6">
    <location>
        <begin position="433"/>
        <end position="454"/>
    </location>
</feature>
<feature type="compositionally biased region" description="Basic and acidic residues" evidence="5">
    <location>
        <begin position="661"/>
        <end position="677"/>
    </location>
</feature>
<dbReference type="Proteomes" id="UP000322873">
    <property type="component" value="Unassembled WGS sequence"/>
</dbReference>
<gene>
    <name evidence="7" type="ORF">EYC84_001509</name>
</gene>
<sequence>MAKDELAIEVSPANQSAGGDVPEYEKGNALGIVEANILQERSIGLFGAVSLVVNKIIGAGIFSTPSTIFKLSGSVGMALMCWVIGAIISTCGIFVMLEFGTSIPRSGGIKNYLERSFSPRLMQTCIYVFYCVFLQVSASNAITFSSYILIAAGTESTTWKLRGVAIAGAVFSVAVHTVVPRIGRGLQDALSVVKLFTLFFIVCCGFAALGGHLKVENKPHNFTNAFEGTSHNGYNIGSAILNVIFSFQGYDNVNAVLSEVRNPQKTLRIALPLSMGIITVLYLLANVAYFAGVSKAEMTAAKVTVAASLFKNIFGASAGTKALPVLVALSALGHLLGVAFTVPRLIQELAKDHILPFSNLFMENRPFRTPIYALLLHLGVTILFICAPPAGDAFTFIVSLSSYPGTVLLTAITVGLIKLRLTDRENFSSPIKAPWIIILGYLVGNIFLIIMPFIRPPNGKGSTSLPYWLSSVVALGILALGIVYYVLRFVVAPWACGYRLEKIEVELRDGSRVTRFRRVAIGLNHVPFRPRPLEHGQIPLLRPPALLLQHRTAAVRLATPQPPPTPHVPPRRAATAHAHVDDPRDNRAAGADPHKGKHLIPDGGANIQAGLRRDDVAEDDEHDRGDDGGRRGQQRRHKGPDGVEARDPARVDGAVGEEDVGEAHDGAREEEAKHDPAGDADEVEDLVDVGREGDGGAGEELVEQDLDRVEPVEVLGLGARGDAFGVVALAEVPEADLVEVVEAEGPREGVGEGYRGADGFGDDVCEVKAEEPGVAEDGSVVCVADYGLDWRG</sequence>
<dbReference type="VEuPathDB" id="FungiDB:MFRU_016g00020"/>
<feature type="compositionally biased region" description="Basic and acidic residues" evidence="5">
    <location>
        <begin position="578"/>
        <end position="587"/>
    </location>
</feature>
<evidence type="ECO:0000256" key="3">
    <source>
        <dbReference type="ARBA" id="ARBA00022989"/>
    </source>
</evidence>
<proteinExistence type="predicted"/>
<dbReference type="Gene3D" id="1.20.1740.10">
    <property type="entry name" value="Amino acid/polyamine transporter I"/>
    <property type="match status" value="1"/>
</dbReference>
<dbReference type="AlphaFoldDB" id="A0A5M9JTV7"/>
<keyword evidence="2 6" id="KW-0812">Transmembrane</keyword>
<feature type="transmembrane region" description="Helical" evidence="6">
    <location>
        <begin position="191"/>
        <end position="213"/>
    </location>
</feature>
<feature type="transmembrane region" description="Helical" evidence="6">
    <location>
        <begin position="402"/>
        <end position="421"/>
    </location>
</feature>